<dbReference type="InterPro" id="IPR013083">
    <property type="entry name" value="Znf_RING/FYVE/PHD"/>
</dbReference>
<dbReference type="AlphaFoldDB" id="A0A9P1ISA4"/>
<evidence type="ECO:0000256" key="3">
    <source>
        <dbReference type="ARBA" id="ARBA00022833"/>
    </source>
</evidence>
<comment type="caution">
    <text evidence="7">The sequence shown here is derived from an EMBL/GenBank/DDBJ whole genome shotgun (WGS) entry which is preliminary data.</text>
</comment>
<evidence type="ECO:0000256" key="4">
    <source>
        <dbReference type="PROSITE-ProRule" id="PRU00146"/>
    </source>
</evidence>
<evidence type="ECO:0000259" key="6">
    <source>
        <dbReference type="PROSITE" id="PS50016"/>
    </source>
</evidence>
<keyword evidence="3" id="KW-0862">Zinc</keyword>
<evidence type="ECO:0000256" key="5">
    <source>
        <dbReference type="SAM" id="MobiDB-lite"/>
    </source>
</evidence>
<keyword evidence="2 4" id="KW-0863">Zinc-finger</keyword>
<organism evidence="7 8">
    <name type="scientific">Caenorhabditis angaria</name>
    <dbReference type="NCBI Taxonomy" id="860376"/>
    <lineage>
        <taxon>Eukaryota</taxon>
        <taxon>Metazoa</taxon>
        <taxon>Ecdysozoa</taxon>
        <taxon>Nematoda</taxon>
        <taxon>Chromadorea</taxon>
        <taxon>Rhabditida</taxon>
        <taxon>Rhabditina</taxon>
        <taxon>Rhabditomorpha</taxon>
        <taxon>Rhabditoidea</taxon>
        <taxon>Rhabditidae</taxon>
        <taxon>Peloderinae</taxon>
        <taxon>Caenorhabditis</taxon>
    </lineage>
</organism>
<evidence type="ECO:0000313" key="7">
    <source>
        <dbReference type="EMBL" id="CAI5450302.1"/>
    </source>
</evidence>
<dbReference type="InterPro" id="IPR019786">
    <property type="entry name" value="Zinc_finger_PHD-type_CS"/>
</dbReference>
<dbReference type="InterPro" id="IPR011011">
    <property type="entry name" value="Znf_FYVE_PHD"/>
</dbReference>
<proteinExistence type="predicted"/>
<dbReference type="Proteomes" id="UP001152747">
    <property type="component" value="Unassembled WGS sequence"/>
</dbReference>
<dbReference type="Pfam" id="PF00628">
    <property type="entry name" value="PHD"/>
    <property type="match status" value="1"/>
</dbReference>
<evidence type="ECO:0000256" key="1">
    <source>
        <dbReference type="ARBA" id="ARBA00022723"/>
    </source>
</evidence>
<dbReference type="Gene3D" id="3.30.40.10">
    <property type="entry name" value="Zinc/RING finger domain, C3HC4 (zinc finger)"/>
    <property type="match status" value="1"/>
</dbReference>
<dbReference type="InterPro" id="IPR001965">
    <property type="entry name" value="Znf_PHD"/>
</dbReference>
<keyword evidence="8" id="KW-1185">Reference proteome</keyword>
<dbReference type="PROSITE" id="PS50016">
    <property type="entry name" value="ZF_PHD_2"/>
    <property type="match status" value="1"/>
</dbReference>
<protein>
    <recommendedName>
        <fullName evidence="6">PHD-type domain-containing protein</fullName>
    </recommendedName>
</protein>
<dbReference type="InterPro" id="IPR019787">
    <property type="entry name" value="Znf_PHD-finger"/>
</dbReference>
<dbReference type="PROSITE" id="PS01359">
    <property type="entry name" value="ZF_PHD_1"/>
    <property type="match status" value="1"/>
</dbReference>
<gene>
    <name evidence="7" type="ORF">CAMP_LOCUS12939</name>
</gene>
<feature type="domain" description="PHD-type" evidence="6">
    <location>
        <begin position="123"/>
        <end position="177"/>
    </location>
</feature>
<dbReference type="SMART" id="SM00249">
    <property type="entry name" value="PHD"/>
    <property type="match status" value="1"/>
</dbReference>
<reference evidence="7" key="1">
    <citation type="submission" date="2022-11" db="EMBL/GenBank/DDBJ databases">
        <authorList>
            <person name="Kikuchi T."/>
        </authorList>
    </citation>
    <scope>NUCLEOTIDE SEQUENCE</scope>
    <source>
        <strain evidence="7">PS1010</strain>
    </source>
</reference>
<evidence type="ECO:0000256" key="2">
    <source>
        <dbReference type="ARBA" id="ARBA00022771"/>
    </source>
</evidence>
<keyword evidence="1" id="KW-0479">Metal-binding</keyword>
<dbReference type="EMBL" id="CANHGI010000005">
    <property type="protein sequence ID" value="CAI5450302.1"/>
    <property type="molecule type" value="Genomic_DNA"/>
</dbReference>
<name>A0A9P1ISA4_9PELO</name>
<feature type="compositionally biased region" description="Low complexity" evidence="5">
    <location>
        <begin position="182"/>
        <end position="193"/>
    </location>
</feature>
<dbReference type="SUPFAM" id="SSF57903">
    <property type="entry name" value="FYVE/PHD zinc finger"/>
    <property type="match status" value="1"/>
</dbReference>
<accession>A0A9P1ISA4</accession>
<dbReference type="GO" id="GO:0008270">
    <property type="term" value="F:zinc ion binding"/>
    <property type="evidence" value="ECO:0007669"/>
    <property type="project" value="UniProtKB-KW"/>
</dbReference>
<sequence>MEIAENVEPEKMFDEKNYIEKLMEFMRRDDDVAKEELSEFVTNVWTQNSASNFQTETWPQDNGSKTGQPQIGMQQKRTIGGLQRISIAPPPISASASNSKGNLGILPKKPKKIVPIIDDSNSGRPCKSCGGTGDQKAILQCTDCQEFYHIQCSDPDLTPEDVENPRFIFVCKNCANAKVSLNSRPNSRSSSPSGFLAGKLMKKPNQK</sequence>
<evidence type="ECO:0000313" key="8">
    <source>
        <dbReference type="Proteomes" id="UP001152747"/>
    </source>
</evidence>
<feature type="region of interest" description="Disordered" evidence="5">
    <location>
        <begin position="181"/>
        <end position="207"/>
    </location>
</feature>